<organism evidence="4 5">
    <name type="scientific">Symbiodinium natans</name>
    <dbReference type="NCBI Taxonomy" id="878477"/>
    <lineage>
        <taxon>Eukaryota</taxon>
        <taxon>Sar</taxon>
        <taxon>Alveolata</taxon>
        <taxon>Dinophyceae</taxon>
        <taxon>Suessiales</taxon>
        <taxon>Symbiodiniaceae</taxon>
        <taxon>Symbiodinium</taxon>
    </lineage>
</organism>
<comment type="caution">
    <text evidence="4">The sequence shown here is derived from an EMBL/GenBank/DDBJ whole genome shotgun (WGS) entry which is preliminary data.</text>
</comment>
<gene>
    <name evidence="4" type="ORF">SNAT2548_LOCUS4751</name>
</gene>
<evidence type="ECO:0000259" key="3">
    <source>
        <dbReference type="PROSITE" id="PS50020"/>
    </source>
</evidence>
<dbReference type="InterPro" id="IPR036543">
    <property type="entry name" value="Guanylate-bd_C_sf"/>
</dbReference>
<dbReference type="InterPro" id="IPR036020">
    <property type="entry name" value="WW_dom_sf"/>
</dbReference>
<evidence type="ECO:0000313" key="4">
    <source>
        <dbReference type="EMBL" id="CAE7040079.1"/>
    </source>
</evidence>
<dbReference type="SUPFAM" id="SSF51045">
    <property type="entry name" value="WW domain"/>
    <property type="match status" value="1"/>
</dbReference>
<name>A0A812IIK6_9DINO</name>
<feature type="coiled-coil region" evidence="1">
    <location>
        <begin position="872"/>
        <end position="899"/>
    </location>
</feature>
<feature type="domain" description="WW" evidence="3">
    <location>
        <begin position="1044"/>
        <end position="1077"/>
    </location>
</feature>
<dbReference type="EMBL" id="CAJNDS010000294">
    <property type="protein sequence ID" value="CAE7040079.1"/>
    <property type="molecule type" value="Genomic_DNA"/>
</dbReference>
<dbReference type="InterPro" id="IPR001202">
    <property type="entry name" value="WW_dom"/>
</dbReference>
<protein>
    <recommendedName>
        <fullName evidence="3">WW domain-containing protein</fullName>
    </recommendedName>
</protein>
<keyword evidence="5" id="KW-1185">Reference proteome</keyword>
<dbReference type="GO" id="GO:0005525">
    <property type="term" value="F:GTP binding"/>
    <property type="evidence" value="ECO:0007669"/>
    <property type="project" value="InterPro"/>
</dbReference>
<dbReference type="Proteomes" id="UP000604046">
    <property type="component" value="Unassembled WGS sequence"/>
</dbReference>
<dbReference type="SUPFAM" id="SSF48340">
    <property type="entry name" value="Interferon-induced guanylate-binding protein 1 (GBP1), C-terminal domain"/>
    <property type="match status" value="1"/>
</dbReference>
<evidence type="ECO:0000256" key="2">
    <source>
        <dbReference type="SAM" id="Phobius"/>
    </source>
</evidence>
<dbReference type="AlphaFoldDB" id="A0A812IIK6"/>
<dbReference type="Gene3D" id="2.20.70.10">
    <property type="match status" value="1"/>
</dbReference>
<evidence type="ECO:0000313" key="5">
    <source>
        <dbReference type="Proteomes" id="UP000604046"/>
    </source>
</evidence>
<keyword evidence="2" id="KW-0472">Membrane</keyword>
<dbReference type="Pfam" id="PF00397">
    <property type="entry name" value="WW"/>
    <property type="match status" value="1"/>
</dbReference>
<feature type="transmembrane region" description="Helical" evidence="2">
    <location>
        <begin position="599"/>
        <end position="621"/>
    </location>
</feature>
<keyword evidence="2" id="KW-1133">Transmembrane helix</keyword>
<accession>A0A812IIK6</accession>
<proteinExistence type="predicted"/>
<dbReference type="PROSITE" id="PS01159">
    <property type="entry name" value="WW_DOMAIN_1"/>
    <property type="match status" value="1"/>
</dbReference>
<keyword evidence="1" id="KW-0175">Coiled coil</keyword>
<evidence type="ECO:0000256" key="1">
    <source>
        <dbReference type="SAM" id="Coils"/>
    </source>
</evidence>
<sequence length="1077" mass="113717">MAATAVATRPAQLGDGSLEIEISQPVPCVAGFLGDQLPPESEVRVLAVTGSSFGSRTAAISAFLSEACGAPTHLEVLETTPSQVAVLKAEEGAPHLAMLLADCDRPQPLPEDVAALVVHLVQHDTGADWEALVPAMPNQINKVSLCLLFPEDFTPLARSEIAVAALALGFQTVCALTMGSTFTRDLAEQVVLAPSVPWNEFVQSYNASLQEPDAGADKLLSMQANAQAAEAVADSADLYARRLDACVSNLPLPMQDLAEHSNHALRESLARIQSRLGTLSCLSETECTAHLQEFLRRISRDRAGLCKLNMSKSESQCLLVAEDCWKRAFVGYSDEQLHSTVDSDSGGRVALVAQLVQQFAERYEKDPRAVGPAKSNALDHFVRQKAPLIEELARLSHEDDLAQQEEMRVARAIAEAFRAEDMANMLTSLRLLEQVQAEELLHAQELATVYLTRGNEALAEQLQVFSDVGQRAQLTQQQAAQAAAEKNVDATSQAFQDLRRAGKDCSNELEKEAKEMESMSKGLEELDAKIKDLNKPAWWEVALQWVAVAGSAIAGVALCIVGGPAGALVGGMLLSAGLSTGMKMAFNGGSLEWKEFGKSVGVGLATGLVSGGIGLGIGAAMSSATTAIGVTSTAAKAAVVVSHAGAYAVGGTVSSMAGCVIDNLASQRKWDEGLGQAAAAGAATGFISGAIAGVGACKEALGSVEKARQAANTTADQIGERAASVQPSSLKALQDAGRAFGESTLTGTVDGLLSAAFDDNVKLGDAVVMGLIGGCVSGAAGAAIAAGRVKWEAHRQSKVVDQLKELEHDHSYLHHSATITEEEQIARITTGLQGSATTETSGVFHDADALKKVTQQSSEAVQKKGLQLCKDVSASKEQLANLTAELKNLQATTDQIQAQLKGNLPKEQRQALGKRLSELKTQRAALYPQIETAQAGANLGIVKDRVVIGQPKGGGSWGTSLKNDNGVIKELPNCQAAAINAKYELHEVAGKVEVKSTKIVSVFPVAAPGQEHMARGLKLKPLSTAKYQVAVRQAARDIIQVQAGNMPAGWETAVTSDGERYYFNRKLGLTQWDHPYL</sequence>
<dbReference type="OrthoDB" id="3045089at2759"/>
<keyword evidence="2" id="KW-0812">Transmembrane</keyword>
<dbReference type="GO" id="GO:0003924">
    <property type="term" value="F:GTPase activity"/>
    <property type="evidence" value="ECO:0007669"/>
    <property type="project" value="InterPro"/>
</dbReference>
<dbReference type="PROSITE" id="PS50020">
    <property type="entry name" value="WW_DOMAIN_2"/>
    <property type="match status" value="1"/>
</dbReference>
<dbReference type="SMART" id="SM00456">
    <property type="entry name" value="WW"/>
    <property type="match status" value="1"/>
</dbReference>
<reference evidence="4" key="1">
    <citation type="submission" date="2021-02" db="EMBL/GenBank/DDBJ databases">
        <authorList>
            <person name="Dougan E. K."/>
            <person name="Rhodes N."/>
            <person name="Thang M."/>
            <person name="Chan C."/>
        </authorList>
    </citation>
    <scope>NUCLEOTIDE SEQUENCE</scope>
</reference>
<dbReference type="CDD" id="cd00201">
    <property type="entry name" value="WW"/>
    <property type="match status" value="1"/>
</dbReference>
<feature type="transmembrane region" description="Helical" evidence="2">
    <location>
        <begin position="545"/>
        <end position="578"/>
    </location>
</feature>